<evidence type="ECO:0000313" key="3">
    <source>
        <dbReference type="EMBL" id="MCE8025882.1"/>
    </source>
</evidence>
<organism evidence="3 4">
    <name type="scientific">Billgrantia aerodenitrificans</name>
    <dbReference type="NCBI Taxonomy" id="2733483"/>
    <lineage>
        <taxon>Bacteria</taxon>
        <taxon>Pseudomonadati</taxon>
        <taxon>Pseudomonadota</taxon>
        <taxon>Gammaproteobacteria</taxon>
        <taxon>Oceanospirillales</taxon>
        <taxon>Halomonadaceae</taxon>
        <taxon>Billgrantia</taxon>
    </lineage>
</organism>
<keyword evidence="1" id="KW-0472">Membrane</keyword>
<protein>
    <submittedName>
        <fullName evidence="3">DUF218 domain-containing protein</fullName>
    </submittedName>
</protein>
<feature type="transmembrane region" description="Helical" evidence="1">
    <location>
        <begin position="37"/>
        <end position="57"/>
    </location>
</feature>
<dbReference type="Proteomes" id="UP001320272">
    <property type="component" value="Unassembled WGS sequence"/>
</dbReference>
<evidence type="ECO:0000256" key="1">
    <source>
        <dbReference type="SAM" id="Phobius"/>
    </source>
</evidence>
<dbReference type="InterPro" id="IPR051599">
    <property type="entry name" value="Cell_Envelope_Assoc"/>
</dbReference>
<sequence>MYDFIKALIGHLFMPLPIMVAVFVCGAILIRWGKIGLGNFLSLLAMIGLLLLSWGPVADRLLAPLEEQFAPLDALSVDSEIHGVVVLGGGWSPWLNASDVGRLNDSSAIRLMEGMRIWQQHPDLLLIVSGTSRRESIAPIAEGYARVAKGFGVPTDQLLLLDRPSDTRQEAQAVREALGEGARVVIVTSASHMPRSMHHFRLAGLNPLAAPTHYLAGHDSRATLGYWIPASRHLRKSERALYEWLGWVAAQWEAP</sequence>
<dbReference type="RefSeq" id="WP_234254788.1">
    <property type="nucleotide sequence ID" value="NZ_JABFTV010000009.1"/>
</dbReference>
<gene>
    <name evidence="3" type="ORF">HOP59_17285</name>
</gene>
<dbReference type="EMBL" id="JABFTV010000009">
    <property type="protein sequence ID" value="MCE8025882.1"/>
    <property type="molecule type" value="Genomic_DNA"/>
</dbReference>
<accession>A0ABS9AW95</accession>
<keyword evidence="1" id="KW-1133">Transmembrane helix</keyword>
<evidence type="ECO:0000313" key="4">
    <source>
        <dbReference type="Proteomes" id="UP001320272"/>
    </source>
</evidence>
<reference evidence="3 4" key="1">
    <citation type="journal article" date="2021" name="Front. Microbiol.">
        <title>Aerobic Denitrification and Heterotrophic Sulfur Oxidation in the Genus Halomonas Revealed by Six Novel Species Characterizations and Genome-Based Analysis.</title>
        <authorList>
            <person name="Wang L."/>
            <person name="Shao Z."/>
        </authorList>
    </citation>
    <scope>NUCLEOTIDE SEQUENCE [LARGE SCALE GENOMIC DNA]</scope>
    <source>
        <strain evidence="3 4">MCCC 1A11058</strain>
    </source>
</reference>
<keyword evidence="1" id="KW-0812">Transmembrane</keyword>
<evidence type="ECO:0000259" key="2">
    <source>
        <dbReference type="Pfam" id="PF02698"/>
    </source>
</evidence>
<dbReference type="PANTHER" id="PTHR30336:SF4">
    <property type="entry name" value="ENVELOPE BIOGENESIS FACTOR ELYC"/>
    <property type="match status" value="1"/>
</dbReference>
<comment type="caution">
    <text evidence="3">The sequence shown here is derived from an EMBL/GenBank/DDBJ whole genome shotgun (WGS) entry which is preliminary data.</text>
</comment>
<dbReference type="CDD" id="cd06259">
    <property type="entry name" value="YdcF-like"/>
    <property type="match status" value="1"/>
</dbReference>
<feature type="transmembrane region" description="Helical" evidence="1">
    <location>
        <begin position="12"/>
        <end position="30"/>
    </location>
</feature>
<dbReference type="Pfam" id="PF02698">
    <property type="entry name" value="DUF218"/>
    <property type="match status" value="1"/>
</dbReference>
<dbReference type="InterPro" id="IPR003848">
    <property type="entry name" value="DUF218"/>
</dbReference>
<keyword evidence="4" id="KW-1185">Reference proteome</keyword>
<proteinExistence type="predicted"/>
<feature type="domain" description="DUF218" evidence="2">
    <location>
        <begin position="83"/>
        <end position="246"/>
    </location>
</feature>
<name>A0ABS9AW95_9GAMM</name>
<dbReference type="PANTHER" id="PTHR30336">
    <property type="entry name" value="INNER MEMBRANE PROTEIN, PROBABLE PERMEASE"/>
    <property type="match status" value="1"/>
</dbReference>